<dbReference type="GO" id="GO:0007165">
    <property type="term" value="P:signal transduction"/>
    <property type="evidence" value="ECO:0007669"/>
    <property type="project" value="TreeGrafter"/>
</dbReference>
<reference evidence="3" key="1">
    <citation type="submission" date="2023-10" db="EMBL/GenBank/DDBJ databases">
        <title>Genome assembly of Pristionchus species.</title>
        <authorList>
            <person name="Yoshida K."/>
            <person name="Sommer R.J."/>
        </authorList>
    </citation>
    <scope>NUCLEOTIDE SEQUENCE</scope>
    <source>
        <strain evidence="3">RS5133</strain>
    </source>
</reference>
<dbReference type="PANTHER" id="PTHR12832">
    <property type="entry name" value="TESTIS-SPECIFIC PROTEIN PBS13 T-COMPLEX 11"/>
    <property type="match status" value="1"/>
</dbReference>
<accession>A0AAV5V977</accession>
<gene>
    <name evidence="3" type="ORF">PFISCL1PPCAC_6055</name>
</gene>
<evidence type="ECO:0000256" key="1">
    <source>
        <dbReference type="ARBA" id="ARBA00010954"/>
    </source>
</evidence>
<dbReference type="Pfam" id="PF05794">
    <property type="entry name" value="Tcp11"/>
    <property type="match status" value="1"/>
</dbReference>
<dbReference type="Proteomes" id="UP001432322">
    <property type="component" value="Unassembled WGS sequence"/>
</dbReference>
<feature type="non-terminal residue" evidence="3">
    <location>
        <position position="1"/>
    </location>
</feature>
<keyword evidence="4" id="KW-1185">Reference proteome</keyword>
<evidence type="ECO:0000313" key="4">
    <source>
        <dbReference type="Proteomes" id="UP001432322"/>
    </source>
</evidence>
<dbReference type="InterPro" id="IPR008862">
    <property type="entry name" value="Tcp11"/>
</dbReference>
<feature type="region of interest" description="Disordered" evidence="2">
    <location>
        <begin position="1"/>
        <end position="57"/>
    </location>
</feature>
<feature type="compositionally biased region" description="Basic and acidic residues" evidence="2">
    <location>
        <begin position="19"/>
        <end position="33"/>
    </location>
</feature>
<protein>
    <submittedName>
        <fullName evidence="3">Uncharacterized protein</fullName>
    </submittedName>
</protein>
<feature type="compositionally biased region" description="Polar residues" evidence="2">
    <location>
        <begin position="1"/>
        <end position="12"/>
    </location>
</feature>
<proteinExistence type="inferred from homology"/>
<dbReference type="EMBL" id="BTSY01000002">
    <property type="protein sequence ID" value="GMT14758.1"/>
    <property type="molecule type" value="Genomic_DNA"/>
</dbReference>
<name>A0AAV5V977_9BILA</name>
<comment type="caution">
    <text evidence="3">The sequence shown here is derived from an EMBL/GenBank/DDBJ whole genome shotgun (WGS) entry which is preliminary data.</text>
</comment>
<dbReference type="PANTHER" id="PTHR12832:SF11">
    <property type="entry name" value="LD23868P"/>
    <property type="match status" value="1"/>
</dbReference>
<organism evidence="3 4">
    <name type="scientific">Pristionchus fissidentatus</name>
    <dbReference type="NCBI Taxonomy" id="1538716"/>
    <lineage>
        <taxon>Eukaryota</taxon>
        <taxon>Metazoa</taxon>
        <taxon>Ecdysozoa</taxon>
        <taxon>Nematoda</taxon>
        <taxon>Chromadorea</taxon>
        <taxon>Rhabditida</taxon>
        <taxon>Rhabditina</taxon>
        <taxon>Diplogasteromorpha</taxon>
        <taxon>Diplogasteroidea</taxon>
        <taxon>Neodiplogasteridae</taxon>
        <taxon>Pristionchus</taxon>
    </lineage>
</organism>
<dbReference type="AlphaFoldDB" id="A0AAV5V977"/>
<sequence>YLSSQISISPSLVLSRHPNTMDREEKEEKREEGEKGEDEREETTQTGEPEAKRGKMTVEEVDEVAESASQFISYDPATMKIDGESLPEILGLRGNPTAVLLQIHRISVDPPQRFVQIPHPIEKSIKKAMQDSYWKLLSEDLEKSPPVYKTAISLVNEIKEMLLNGLITMRDEKKRGEVNARLDINTLQNQVEQNALDVPSIASFILDTFLSLCAPHRDPEINEIRSKMDNIPDLLRGLMEMTDKMKEDAVSFRLEMRREEVIKAAREYELHDLKESFNVVAGAKDKLENWIKKVYEKSKEETDSIERIDEIVRRIAVKGFIENLSYSSISDIPFHWRLDFKEIEKFSIIRMKLIIISCSLYVLNNIHSLSSENMQTLKDRLIKLCEELRKDNLEDILSSIHVECQNVLREEGRLDEETEMKLGVIRQFDKKDQPLMGVAGTRMDNYLSTLLQSPSSSLSSPPSLFTPIADLFPPLKSKFGRYIDHNENTFRDIYDSVLSSIVSPQSEDLVQV</sequence>
<evidence type="ECO:0000313" key="3">
    <source>
        <dbReference type="EMBL" id="GMT14758.1"/>
    </source>
</evidence>
<comment type="similarity">
    <text evidence="1">Belongs to the TCP11 family.</text>
</comment>
<evidence type="ECO:0000256" key="2">
    <source>
        <dbReference type="SAM" id="MobiDB-lite"/>
    </source>
</evidence>